<keyword evidence="1" id="KW-0472">Membrane</keyword>
<keyword evidence="4" id="KW-1185">Reference proteome</keyword>
<dbReference type="AlphaFoldDB" id="A0A1J4N0Z3"/>
<protein>
    <recommendedName>
        <fullName evidence="2">DUF1468 domain-containing protein</fullName>
    </recommendedName>
</protein>
<feature type="domain" description="DUF1468" evidence="2">
    <location>
        <begin position="4"/>
        <end position="144"/>
    </location>
</feature>
<evidence type="ECO:0000259" key="2">
    <source>
        <dbReference type="Pfam" id="PF07331"/>
    </source>
</evidence>
<sequence>MAGGILALGVFALVRAGSIAEPVTAAGAIGPRTMPYFVGGLLVVTGGITLARVLRGERGEAEGGEDVDLSGGTDWLTAVLLAVAVLGHALLIGVIGWPLAGAALFTAGAVILGARPWWRALVVGLIMAFAIQLVFAGGLGVSLPPGPLLEGVAFLHG</sequence>
<evidence type="ECO:0000313" key="3">
    <source>
        <dbReference type="EMBL" id="OIJ25203.1"/>
    </source>
</evidence>
<reference evidence="3" key="1">
    <citation type="submission" date="2016-10" db="EMBL/GenBank/DDBJ databases">
        <title>Draft Genome Sequence of Nocardioides luteus Strain BAFB, an Alkane-Degrading Bacterium Isolated from JP-7 Polluted Soil.</title>
        <authorList>
            <person name="Brown L."/>
            <person name="Ruiz O.N."/>
            <person name="Gunasekera T."/>
        </authorList>
    </citation>
    <scope>NUCLEOTIDE SEQUENCE [LARGE SCALE GENOMIC DNA]</scope>
    <source>
        <strain evidence="3">BAFB</strain>
    </source>
</reference>
<keyword evidence="1" id="KW-0812">Transmembrane</keyword>
<feature type="transmembrane region" description="Helical" evidence="1">
    <location>
        <begin position="35"/>
        <end position="54"/>
    </location>
</feature>
<dbReference type="Proteomes" id="UP000033772">
    <property type="component" value="Unassembled WGS sequence"/>
</dbReference>
<gene>
    <name evidence="3" type="ORF">UG56_018915</name>
</gene>
<dbReference type="Pfam" id="PF07331">
    <property type="entry name" value="TctB"/>
    <property type="match status" value="1"/>
</dbReference>
<dbReference type="EMBL" id="JZDQ02000028">
    <property type="protein sequence ID" value="OIJ25203.1"/>
    <property type="molecule type" value="Genomic_DNA"/>
</dbReference>
<dbReference type="InterPro" id="IPR009936">
    <property type="entry name" value="DUF1468"/>
</dbReference>
<organism evidence="3 4">
    <name type="scientific">Nocardioides luteus</name>
    <dbReference type="NCBI Taxonomy" id="1844"/>
    <lineage>
        <taxon>Bacteria</taxon>
        <taxon>Bacillati</taxon>
        <taxon>Actinomycetota</taxon>
        <taxon>Actinomycetes</taxon>
        <taxon>Propionibacteriales</taxon>
        <taxon>Nocardioidaceae</taxon>
        <taxon>Nocardioides</taxon>
    </lineage>
</organism>
<feature type="transmembrane region" description="Helical" evidence="1">
    <location>
        <begin position="117"/>
        <end position="141"/>
    </location>
</feature>
<name>A0A1J4N0Z3_9ACTN</name>
<comment type="caution">
    <text evidence="3">The sequence shown here is derived from an EMBL/GenBank/DDBJ whole genome shotgun (WGS) entry which is preliminary data.</text>
</comment>
<keyword evidence="1" id="KW-1133">Transmembrane helix</keyword>
<evidence type="ECO:0000256" key="1">
    <source>
        <dbReference type="SAM" id="Phobius"/>
    </source>
</evidence>
<evidence type="ECO:0000313" key="4">
    <source>
        <dbReference type="Proteomes" id="UP000033772"/>
    </source>
</evidence>
<dbReference type="STRING" id="1844.UG56_018915"/>
<proteinExistence type="predicted"/>
<feature type="transmembrane region" description="Helical" evidence="1">
    <location>
        <begin position="75"/>
        <end position="97"/>
    </location>
</feature>
<accession>A0A1J4N0Z3</accession>